<dbReference type="AlphaFoldDB" id="A0A5A7PAC8"/>
<sequence>MAGSGFHGIQTAWTRSLDEGSRPDRARVRRRYWNAWLDARQDGRRSVMRYAKAFSCACWGITDDWESLDDPPTQSIAATECSVPSEGNVAWSVSTAECFDKASISNFAVSASEAHDEACFWRGAVEEGMRRV</sequence>
<comment type="caution">
    <text evidence="1">The sequence shown here is derived from an EMBL/GenBank/DDBJ whole genome shotgun (WGS) entry which is preliminary data.</text>
</comment>
<dbReference type="EMBL" id="BKCP01004283">
    <property type="protein sequence ID" value="GER29779.1"/>
    <property type="molecule type" value="Genomic_DNA"/>
</dbReference>
<name>A0A5A7PAC8_STRAF</name>
<gene>
    <name evidence="1" type="ORF">STAS_05676</name>
</gene>
<organism evidence="1 2">
    <name type="scientific">Striga asiatica</name>
    <name type="common">Asiatic witchweed</name>
    <name type="synonym">Buchnera asiatica</name>
    <dbReference type="NCBI Taxonomy" id="4170"/>
    <lineage>
        <taxon>Eukaryota</taxon>
        <taxon>Viridiplantae</taxon>
        <taxon>Streptophyta</taxon>
        <taxon>Embryophyta</taxon>
        <taxon>Tracheophyta</taxon>
        <taxon>Spermatophyta</taxon>
        <taxon>Magnoliopsida</taxon>
        <taxon>eudicotyledons</taxon>
        <taxon>Gunneridae</taxon>
        <taxon>Pentapetalae</taxon>
        <taxon>asterids</taxon>
        <taxon>lamiids</taxon>
        <taxon>Lamiales</taxon>
        <taxon>Orobanchaceae</taxon>
        <taxon>Buchnereae</taxon>
        <taxon>Striga</taxon>
    </lineage>
</organism>
<evidence type="ECO:0000313" key="1">
    <source>
        <dbReference type="EMBL" id="GER29779.1"/>
    </source>
</evidence>
<dbReference type="GO" id="GO:0016301">
    <property type="term" value="F:kinase activity"/>
    <property type="evidence" value="ECO:0007669"/>
    <property type="project" value="UniProtKB-KW"/>
</dbReference>
<keyword evidence="1" id="KW-0808">Transferase</keyword>
<reference evidence="2" key="1">
    <citation type="journal article" date="2019" name="Curr. Biol.">
        <title>Genome Sequence of Striga asiatica Provides Insight into the Evolution of Plant Parasitism.</title>
        <authorList>
            <person name="Yoshida S."/>
            <person name="Kim S."/>
            <person name="Wafula E.K."/>
            <person name="Tanskanen J."/>
            <person name="Kim Y.M."/>
            <person name="Honaas L."/>
            <person name="Yang Z."/>
            <person name="Spallek T."/>
            <person name="Conn C.E."/>
            <person name="Ichihashi Y."/>
            <person name="Cheong K."/>
            <person name="Cui S."/>
            <person name="Der J.P."/>
            <person name="Gundlach H."/>
            <person name="Jiao Y."/>
            <person name="Hori C."/>
            <person name="Ishida J.K."/>
            <person name="Kasahara H."/>
            <person name="Kiba T."/>
            <person name="Kim M.S."/>
            <person name="Koo N."/>
            <person name="Laohavisit A."/>
            <person name="Lee Y.H."/>
            <person name="Lumba S."/>
            <person name="McCourt P."/>
            <person name="Mortimer J.C."/>
            <person name="Mutuku J.M."/>
            <person name="Nomura T."/>
            <person name="Sasaki-Sekimoto Y."/>
            <person name="Seto Y."/>
            <person name="Wang Y."/>
            <person name="Wakatake T."/>
            <person name="Sakakibara H."/>
            <person name="Demura T."/>
            <person name="Yamaguchi S."/>
            <person name="Yoneyama K."/>
            <person name="Manabe R.I."/>
            <person name="Nelson D.C."/>
            <person name="Schulman A.H."/>
            <person name="Timko M.P."/>
            <person name="dePamphilis C.W."/>
            <person name="Choi D."/>
            <person name="Shirasu K."/>
        </authorList>
    </citation>
    <scope>NUCLEOTIDE SEQUENCE [LARGE SCALE GENOMIC DNA]</scope>
    <source>
        <strain evidence="2">cv. UVA1</strain>
    </source>
</reference>
<protein>
    <submittedName>
        <fullName evidence="1">Phytochrome kinase substrate-related family protein</fullName>
    </submittedName>
</protein>
<keyword evidence="2" id="KW-1185">Reference proteome</keyword>
<accession>A0A5A7PAC8</accession>
<dbReference type="Proteomes" id="UP000325081">
    <property type="component" value="Unassembled WGS sequence"/>
</dbReference>
<keyword evidence="1" id="KW-0418">Kinase</keyword>
<proteinExistence type="predicted"/>
<dbReference type="OrthoDB" id="691744at2759"/>
<evidence type="ECO:0000313" key="2">
    <source>
        <dbReference type="Proteomes" id="UP000325081"/>
    </source>
</evidence>